<dbReference type="PROSITE" id="PS50222">
    <property type="entry name" value="EF_HAND_2"/>
    <property type="match status" value="2"/>
</dbReference>
<feature type="domain" description="EF-hand" evidence="2">
    <location>
        <begin position="224"/>
        <end position="259"/>
    </location>
</feature>
<dbReference type="CDD" id="cd00051">
    <property type="entry name" value="EFh"/>
    <property type="match status" value="1"/>
</dbReference>
<sequence>MACRPAPSAYRTPVRGCLASPSGHSDIKGWTWNLRDTLQGLGLGRVTTEPENGATETWFMTDALTQEAVIDIVNQLVEHAPLGVAHDPATSVDASISTGFLNRLTAKAYRFKLHPQKCIPAMNLHERCRRLRAMPFRGMRRISRTVLPKTQLFPDALPLHVFSEDSTEKELLRLEHSLKNDRKYLQKIFDRLDESGTGELTLQNLMDGARKDAEFQSRLRVMDIDEVDLQQMFEMIDADGSGAIEAAEFIAPLSRWVRDSKTAPRFIKYNLQQTMQTQEELLKMSQYGFAVMNQRIEELSETLRGEFFEPHTQVGPDDKSDLFDLDGIPAKCVDMPVCILQGWYGFYLHVYADPAAVIYQGKRNLVIGIPDPRAFLKDDNRGIVMMKRGSSLAPVQDVVWPRQHGTWMLCGNGYGLIWTFSWLMLCGIDRMDATREWIWSNLDVIMVGTWMLCGNGYGLMWTLSWLAHGCSAGMDMV</sequence>
<name>A0A1Q9D8G8_SYMMI</name>
<dbReference type="Gene3D" id="1.10.238.10">
    <property type="entry name" value="EF-hand"/>
    <property type="match status" value="1"/>
</dbReference>
<evidence type="ECO:0000313" key="4">
    <source>
        <dbReference type="Proteomes" id="UP000186817"/>
    </source>
</evidence>
<accession>A0A1Q9D8G8</accession>
<dbReference type="SMART" id="SM00054">
    <property type="entry name" value="EFh"/>
    <property type="match status" value="2"/>
</dbReference>
<organism evidence="3 4">
    <name type="scientific">Symbiodinium microadriaticum</name>
    <name type="common">Dinoflagellate</name>
    <name type="synonym">Zooxanthella microadriatica</name>
    <dbReference type="NCBI Taxonomy" id="2951"/>
    <lineage>
        <taxon>Eukaryota</taxon>
        <taxon>Sar</taxon>
        <taxon>Alveolata</taxon>
        <taxon>Dinophyceae</taxon>
        <taxon>Suessiales</taxon>
        <taxon>Symbiodiniaceae</taxon>
        <taxon>Symbiodinium</taxon>
    </lineage>
</organism>
<reference evidence="3 4" key="1">
    <citation type="submission" date="2016-02" db="EMBL/GenBank/DDBJ databases">
        <title>Genome analysis of coral dinoflagellate symbionts highlights evolutionary adaptations to a symbiotic lifestyle.</title>
        <authorList>
            <person name="Aranda M."/>
            <person name="Li Y."/>
            <person name="Liew Y.J."/>
            <person name="Baumgarten S."/>
            <person name="Simakov O."/>
            <person name="Wilson M."/>
            <person name="Piel J."/>
            <person name="Ashoor H."/>
            <person name="Bougouffa S."/>
            <person name="Bajic V.B."/>
            <person name="Ryu T."/>
            <person name="Ravasi T."/>
            <person name="Bayer T."/>
            <person name="Micklem G."/>
            <person name="Kim H."/>
            <person name="Bhak J."/>
            <person name="Lajeunesse T.C."/>
            <person name="Voolstra C.R."/>
        </authorList>
    </citation>
    <scope>NUCLEOTIDE SEQUENCE [LARGE SCALE GENOMIC DNA]</scope>
    <source>
        <strain evidence="3 4">CCMP2467</strain>
    </source>
</reference>
<dbReference type="InterPro" id="IPR002048">
    <property type="entry name" value="EF_hand_dom"/>
</dbReference>
<comment type="caution">
    <text evidence="3">The sequence shown here is derived from an EMBL/GenBank/DDBJ whole genome shotgun (WGS) entry which is preliminary data.</text>
</comment>
<dbReference type="GO" id="GO:0005509">
    <property type="term" value="F:calcium ion binding"/>
    <property type="evidence" value="ECO:0007669"/>
    <property type="project" value="InterPro"/>
</dbReference>
<evidence type="ECO:0000259" key="2">
    <source>
        <dbReference type="PROSITE" id="PS50222"/>
    </source>
</evidence>
<keyword evidence="1" id="KW-0106">Calcium</keyword>
<dbReference type="InterPro" id="IPR018247">
    <property type="entry name" value="EF_Hand_1_Ca_BS"/>
</dbReference>
<dbReference type="SUPFAM" id="SSF47473">
    <property type="entry name" value="EF-hand"/>
    <property type="match status" value="1"/>
</dbReference>
<dbReference type="InterPro" id="IPR011992">
    <property type="entry name" value="EF-hand-dom_pair"/>
</dbReference>
<dbReference type="AlphaFoldDB" id="A0A1Q9D8G8"/>
<evidence type="ECO:0000313" key="3">
    <source>
        <dbReference type="EMBL" id="OLP91436.1"/>
    </source>
</evidence>
<gene>
    <name evidence="3" type="ORF">AK812_SmicGene26873</name>
</gene>
<evidence type="ECO:0000256" key="1">
    <source>
        <dbReference type="ARBA" id="ARBA00022837"/>
    </source>
</evidence>
<dbReference type="Proteomes" id="UP000186817">
    <property type="component" value="Unassembled WGS sequence"/>
</dbReference>
<dbReference type="EMBL" id="LSRX01000665">
    <property type="protein sequence ID" value="OLP91436.1"/>
    <property type="molecule type" value="Genomic_DNA"/>
</dbReference>
<proteinExistence type="predicted"/>
<dbReference type="PROSITE" id="PS00018">
    <property type="entry name" value="EF_HAND_1"/>
    <property type="match status" value="1"/>
</dbReference>
<keyword evidence="4" id="KW-1185">Reference proteome</keyword>
<feature type="domain" description="EF-hand" evidence="2">
    <location>
        <begin position="180"/>
        <end position="215"/>
    </location>
</feature>
<dbReference type="OrthoDB" id="423175at2759"/>
<protein>
    <recommendedName>
        <fullName evidence="2">EF-hand domain-containing protein</fullName>
    </recommendedName>
</protein>